<evidence type="ECO:0000313" key="2">
    <source>
        <dbReference type="Proteomes" id="UP000191931"/>
    </source>
</evidence>
<gene>
    <name evidence="1" type="ORF">MTBBW1_300050</name>
</gene>
<sequence length="65" mass="7019">MFCILFAVEHLHDLFDVRFCKDVVIGLFLEQAAGIDELGGGVGLVFGEHQNVDGDGGAEKEVGRK</sequence>
<dbReference type="AlphaFoldDB" id="A0A1W1HFR4"/>
<dbReference type="Proteomes" id="UP000191931">
    <property type="component" value="Unassembled WGS sequence"/>
</dbReference>
<organism evidence="1 2">
    <name type="scientific">Desulfamplus magnetovallimortis</name>
    <dbReference type="NCBI Taxonomy" id="1246637"/>
    <lineage>
        <taxon>Bacteria</taxon>
        <taxon>Pseudomonadati</taxon>
        <taxon>Thermodesulfobacteriota</taxon>
        <taxon>Desulfobacteria</taxon>
        <taxon>Desulfobacterales</taxon>
        <taxon>Desulfobacteraceae</taxon>
        <taxon>Desulfamplus</taxon>
    </lineage>
</organism>
<name>A0A1W1HFR4_9BACT</name>
<proteinExistence type="predicted"/>
<accession>A0A1W1HFR4</accession>
<dbReference type="EMBL" id="FWEV01000224">
    <property type="protein sequence ID" value="SLM31319.1"/>
    <property type="molecule type" value="Genomic_DNA"/>
</dbReference>
<reference evidence="1 2" key="1">
    <citation type="submission" date="2017-03" db="EMBL/GenBank/DDBJ databases">
        <authorList>
            <person name="Afonso C.L."/>
            <person name="Miller P.J."/>
            <person name="Scott M.A."/>
            <person name="Spackman E."/>
            <person name="Goraichik I."/>
            <person name="Dimitrov K.M."/>
            <person name="Suarez D.L."/>
            <person name="Swayne D.E."/>
        </authorList>
    </citation>
    <scope>NUCLEOTIDE SEQUENCE [LARGE SCALE GENOMIC DNA]</scope>
    <source>
        <strain evidence="1">PRJEB14757</strain>
    </source>
</reference>
<keyword evidence="2" id="KW-1185">Reference proteome</keyword>
<evidence type="ECO:0000313" key="1">
    <source>
        <dbReference type="EMBL" id="SLM31319.1"/>
    </source>
</evidence>
<protein>
    <submittedName>
        <fullName evidence="1">Uncharacterized protein</fullName>
    </submittedName>
</protein>